<keyword evidence="1" id="KW-0121">Carboxypeptidase</keyword>
<comment type="catalytic activity">
    <reaction evidence="8">
        <text>[GlcNAc-(1-&gt;4)-Mur2Ac(oyl-L-Ala-gamma-D-Glu-L-Lys-D-Ala-D-Ala)](n)-di-trans,octa-cis-undecaprenyl diphosphate + beta-D-GlcNAc-(1-&gt;4)-Mur2Ac(oyl-L-Ala-gamma-D-Glu-L-Lys-D-Ala-D-Ala)-di-trans,octa-cis-undecaprenyl diphosphate = [GlcNAc-(1-&gt;4)-Mur2Ac(oyl-L-Ala-gamma-D-Glu-L-Lys-D-Ala-D-Ala)](n+1)-di-trans,octa-cis-undecaprenyl diphosphate + di-trans,octa-cis-undecaprenyl diphosphate + H(+)</text>
        <dbReference type="Rhea" id="RHEA:23708"/>
        <dbReference type="Rhea" id="RHEA-COMP:9602"/>
        <dbReference type="Rhea" id="RHEA-COMP:9603"/>
        <dbReference type="ChEBI" id="CHEBI:15378"/>
        <dbReference type="ChEBI" id="CHEBI:58405"/>
        <dbReference type="ChEBI" id="CHEBI:60033"/>
        <dbReference type="ChEBI" id="CHEBI:78435"/>
        <dbReference type="EC" id="2.4.99.28"/>
    </reaction>
</comment>
<dbReference type="Gene3D" id="1.10.3810.10">
    <property type="entry name" value="Biosynthetic peptidoglycan transglycosylase-like"/>
    <property type="match status" value="1"/>
</dbReference>
<dbReference type="NCBIfam" id="TIGR02074">
    <property type="entry name" value="PBP_1a_fam"/>
    <property type="match status" value="1"/>
</dbReference>
<dbReference type="PANTHER" id="PTHR32282">
    <property type="entry name" value="BINDING PROTEIN TRANSPEPTIDASE, PUTATIVE-RELATED"/>
    <property type="match status" value="1"/>
</dbReference>
<evidence type="ECO:0000256" key="10">
    <source>
        <dbReference type="SAM" id="Phobius"/>
    </source>
</evidence>
<evidence type="ECO:0000256" key="3">
    <source>
        <dbReference type="ARBA" id="ARBA00022676"/>
    </source>
</evidence>
<keyword evidence="6" id="KW-0511">Multifunctional enzyme</keyword>
<evidence type="ECO:0000259" key="12">
    <source>
        <dbReference type="Pfam" id="PF00912"/>
    </source>
</evidence>
<dbReference type="RefSeq" id="WP_204542425.1">
    <property type="nucleotide sequence ID" value="NZ_JAFBFI010000007.1"/>
</dbReference>
<dbReference type="GO" id="GO:0016787">
    <property type="term" value="F:hydrolase activity"/>
    <property type="evidence" value="ECO:0007669"/>
    <property type="project" value="UniProtKB-KW"/>
</dbReference>
<accession>A0ABS2QHK9</accession>
<evidence type="ECO:0000256" key="6">
    <source>
        <dbReference type="ARBA" id="ARBA00023268"/>
    </source>
</evidence>
<dbReference type="EC" id="2.4.1.-" evidence="13"/>
<organism evidence="13 14">
    <name type="scientific">Peribacillus deserti</name>
    <dbReference type="NCBI Taxonomy" id="673318"/>
    <lineage>
        <taxon>Bacteria</taxon>
        <taxon>Bacillati</taxon>
        <taxon>Bacillota</taxon>
        <taxon>Bacilli</taxon>
        <taxon>Bacillales</taxon>
        <taxon>Bacillaceae</taxon>
        <taxon>Peribacillus</taxon>
    </lineage>
</organism>
<keyword evidence="10" id="KW-0812">Transmembrane</keyword>
<dbReference type="InterPro" id="IPR013783">
    <property type="entry name" value="Ig-like_fold"/>
</dbReference>
<feature type="region of interest" description="Disordered" evidence="9">
    <location>
        <begin position="1"/>
        <end position="25"/>
    </location>
</feature>
<dbReference type="InterPro" id="IPR050396">
    <property type="entry name" value="Glycosyltr_51/Transpeptidase"/>
</dbReference>
<comment type="catalytic activity">
    <reaction evidence="7">
        <text>Preferential cleavage: (Ac)2-L-Lys-D-Ala-|-D-Ala. Also transpeptidation of peptidyl-alanyl moieties that are N-acyl substituents of D-alanine.</text>
        <dbReference type="EC" id="3.4.16.4"/>
    </reaction>
</comment>
<keyword evidence="3 13" id="KW-0328">Glycosyltransferase</keyword>
<evidence type="ECO:0000256" key="7">
    <source>
        <dbReference type="ARBA" id="ARBA00034000"/>
    </source>
</evidence>
<dbReference type="InterPro" id="IPR023346">
    <property type="entry name" value="Lysozyme-like_dom_sf"/>
</dbReference>
<dbReference type="Pfam" id="PF00912">
    <property type="entry name" value="Transgly"/>
    <property type="match status" value="1"/>
</dbReference>
<comment type="caution">
    <text evidence="13">The sequence shown here is derived from an EMBL/GenBank/DDBJ whole genome shotgun (WGS) entry which is preliminary data.</text>
</comment>
<evidence type="ECO:0000313" key="14">
    <source>
        <dbReference type="Proteomes" id="UP000823486"/>
    </source>
</evidence>
<dbReference type="EC" id="3.4.-.-" evidence="13"/>
<dbReference type="InterPro" id="IPR001460">
    <property type="entry name" value="PCN-bd_Tpept"/>
</dbReference>
<evidence type="ECO:0000256" key="9">
    <source>
        <dbReference type="SAM" id="MobiDB-lite"/>
    </source>
</evidence>
<evidence type="ECO:0000259" key="11">
    <source>
        <dbReference type="Pfam" id="PF00905"/>
    </source>
</evidence>
<feature type="transmembrane region" description="Helical" evidence="10">
    <location>
        <begin position="35"/>
        <end position="59"/>
    </location>
</feature>
<dbReference type="GO" id="GO:0016757">
    <property type="term" value="F:glycosyltransferase activity"/>
    <property type="evidence" value="ECO:0007669"/>
    <property type="project" value="UniProtKB-KW"/>
</dbReference>
<protein>
    <submittedName>
        <fullName evidence="13">Penicillin-binding protein 1A</fullName>
        <ecNumber evidence="13">2.4.1.-</ecNumber>
        <ecNumber evidence="13">3.4.-.-</ecNumber>
    </submittedName>
</protein>
<dbReference type="SUPFAM" id="SSF56601">
    <property type="entry name" value="beta-lactamase/transpeptidase-like"/>
    <property type="match status" value="1"/>
</dbReference>
<gene>
    <name evidence="13" type="ORF">JOC77_002038</name>
</gene>
<reference evidence="13 14" key="1">
    <citation type="submission" date="2021-01" db="EMBL/GenBank/DDBJ databases">
        <title>Genomic Encyclopedia of Type Strains, Phase IV (KMG-IV): sequencing the most valuable type-strain genomes for metagenomic binning, comparative biology and taxonomic classification.</title>
        <authorList>
            <person name="Goeker M."/>
        </authorList>
    </citation>
    <scope>NUCLEOTIDE SEQUENCE [LARGE SCALE GENOMIC DNA]</scope>
    <source>
        <strain evidence="13 14">DSM 105482</strain>
    </source>
</reference>
<keyword evidence="2" id="KW-0645">Protease</keyword>
<keyword evidence="5 13" id="KW-0378">Hydrolase</keyword>
<evidence type="ECO:0000313" key="13">
    <source>
        <dbReference type="EMBL" id="MBM7692608.1"/>
    </source>
</evidence>
<evidence type="ECO:0000256" key="5">
    <source>
        <dbReference type="ARBA" id="ARBA00022801"/>
    </source>
</evidence>
<evidence type="ECO:0000256" key="1">
    <source>
        <dbReference type="ARBA" id="ARBA00022645"/>
    </source>
</evidence>
<feature type="compositionally biased region" description="Polar residues" evidence="9">
    <location>
        <begin position="775"/>
        <end position="784"/>
    </location>
</feature>
<dbReference type="InterPro" id="IPR012338">
    <property type="entry name" value="Beta-lactam/transpept-like"/>
</dbReference>
<dbReference type="Pfam" id="PF00905">
    <property type="entry name" value="Transpeptidase"/>
    <property type="match status" value="1"/>
</dbReference>
<feature type="compositionally biased region" description="Acidic residues" evidence="9">
    <location>
        <begin position="829"/>
        <end position="866"/>
    </location>
</feature>
<dbReference type="SUPFAM" id="SSF53955">
    <property type="entry name" value="Lysozyme-like"/>
    <property type="match status" value="1"/>
</dbReference>
<dbReference type="EMBL" id="JAFBFI010000007">
    <property type="protein sequence ID" value="MBM7692608.1"/>
    <property type="molecule type" value="Genomic_DNA"/>
</dbReference>
<sequence>MAQNYKTREERRKQQTQVKNNKKGKTKPSGLFKRIFLLLIALGITGMVLGGAAFAYFAATAPKLSQGMLKDPVSSKIYDKNKHLIKEVGKENREYVPFDEIPQSVVDATIATEDARFFEHHGVDIRRLGSAVVANVTDGFGSQGASTITQQLVKRSFLTPEKTIKRKAQELWISLQIERKYTKEQIFEMYVNKIFYGERANGISTAAKTYFNKSLKELTLPEVATLVGLPQSPSYYSPFDYPDRAEKRRNVVLTLMERHGYISKEEMAEAKAVPVKKLLVKEEHRVKNTEPYNAFIDHVINEVEDMGDYNVFTDGLEIYTTMDPKAQEHVYEMMSSDQFNFPDEKFQAGITLLDTKTGEIRALGGGRNIKGERNYNYATQIERSPGSTIKPIVDYGPAIEYLNWSTYEQIVDEQYQYSDGTPINNYNNQFRGQMTIREALGRSLNIPALKALQAVGLDKAREFGTGLGLPLKKDKFFESASIGGINPGISPLQLAGAYSAFGNNGIFNKPHAITKIVVNNTEIKTAPEPQVAMKESTAFMVTDMLKSVVKSSYGTGSYANVPELHVAGKTGTTNYTEDERQKWNIPETAVPDAWFAGYTTNYTAAVWTGYGNKKDYIPVENEYQKISQKMFRELMRYVSQDKETPDFKQPKSVVQVKVEKGSNPPKLASDYTPESNISYEYFVRGHQPTEVSKEYEKPKGPGKLEASYDPDANQITLKWDYKGKEKDPEFEVSVALNDGADSVLTVTRNQGLKIDNPQAGGTYRFTVSAIAGGSRSDSASTTIQIPELEKEPAIPSEENENTNPEDPSQDQENGENQDPAQGEGKDQGQEEDNPQDGEDGSTEEPAEPEEPETPTEDETNPPETGDDGTGTENDNGQQETRRSNSTNVPSQRQQSFN</sequence>
<feature type="region of interest" description="Disordered" evidence="9">
    <location>
        <begin position="769"/>
        <end position="897"/>
    </location>
</feature>
<keyword evidence="10" id="KW-0472">Membrane</keyword>
<keyword evidence="14" id="KW-1185">Reference proteome</keyword>
<dbReference type="Proteomes" id="UP000823486">
    <property type="component" value="Unassembled WGS sequence"/>
</dbReference>
<feature type="compositionally biased region" description="Basic and acidic residues" evidence="9">
    <location>
        <begin position="1"/>
        <end position="13"/>
    </location>
</feature>
<evidence type="ECO:0000256" key="8">
    <source>
        <dbReference type="ARBA" id="ARBA00049902"/>
    </source>
</evidence>
<feature type="compositionally biased region" description="Polar residues" evidence="9">
    <location>
        <begin position="883"/>
        <end position="897"/>
    </location>
</feature>
<dbReference type="Gene3D" id="2.60.40.10">
    <property type="entry name" value="Immunoglobulins"/>
    <property type="match status" value="1"/>
</dbReference>
<proteinExistence type="predicted"/>
<name>A0ABS2QHK9_9BACI</name>
<dbReference type="Gene3D" id="3.40.710.10">
    <property type="entry name" value="DD-peptidase/beta-lactamase superfamily"/>
    <property type="match status" value="1"/>
</dbReference>
<feature type="domain" description="Penicillin-binding protein transpeptidase" evidence="11">
    <location>
        <begin position="349"/>
        <end position="635"/>
    </location>
</feature>
<dbReference type="InterPro" id="IPR001264">
    <property type="entry name" value="Glyco_trans_51"/>
</dbReference>
<evidence type="ECO:0000256" key="2">
    <source>
        <dbReference type="ARBA" id="ARBA00022670"/>
    </source>
</evidence>
<feature type="domain" description="Glycosyl transferase family 51" evidence="12">
    <location>
        <begin position="83"/>
        <end position="256"/>
    </location>
</feature>
<evidence type="ECO:0000256" key="4">
    <source>
        <dbReference type="ARBA" id="ARBA00022679"/>
    </source>
</evidence>
<dbReference type="InterPro" id="IPR036950">
    <property type="entry name" value="PBP_transglycosylase"/>
</dbReference>
<keyword evidence="4 13" id="KW-0808">Transferase</keyword>
<dbReference type="PANTHER" id="PTHR32282:SF29">
    <property type="entry name" value="PENICILLIN-BINDING PROTEIN 1A"/>
    <property type="match status" value="1"/>
</dbReference>
<keyword evidence="10" id="KW-1133">Transmembrane helix</keyword>